<dbReference type="Gene3D" id="3.10.105.10">
    <property type="entry name" value="Dipeptide-binding Protein, Domain 3"/>
    <property type="match status" value="1"/>
</dbReference>
<evidence type="ECO:0000313" key="4">
    <source>
        <dbReference type="Proteomes" id="UP000183504"/>
    </source>
</evidence>
<feature type="chain" id="PRO_5038640218" evidence="1">
    <location>
        <begin position="20"/>
        <end position="535"/>
    </location>
</feature>
<dbReference type="InterPro" id="IPR030678">
    <property type="entry name" value="Peptide/Ni-bd"/>
</dbReference>
<evidence type="ECO:0000259" key="2">
    <source>
        <dbReference type="Pfam" id="PF00496"/>
    </source>
</evidence>
<reference evidence="3 4" key="1">
    <citation type="submission" date="2015-01" db="EMBL/GenBank/DDBJ databases">
        <authorList>
            <person name="Pelicic Vladimir"/>
        </authorList>
    </citation>
    <scope>NUCLEOTIDE SEQUENCE [LARGE SCALE GENOMIC DNA]</scope>
    <source>
        <strain evidence="3 4">2908</strain>
    </source>
</reference>
<dbReference type="Pfam" id="PF00496">
    <property type="entry name" value="SBP_bac_5"/>
    <property type="match status" value="1"/>
</dbReference>
<dbReference type="PROSITE" id="PS51257">
    <property type="entry name" value="PROKAR_LIPOPROTEIN"/>
    <property type="match status" value="1"/>
</dbReference>
<dbReference type="InterPro" id="IPR011980">
    <property type="entry name" value="CntA-like"/>
</dbReference>
<dbReference type="RefSeq" id="WP_072073484.1">
    <property type="nucleotide sequence ID" value="NZ_CDMW01000001.1"/>
</dbReference>
<dbReference type="PANTHER" id="PTHR30290">
    <property type="entry name" value="PERIPLASMIC BINDING COMPONENT OF ABC TRANSPORTER"/>
    <property type="match status" value="1"/>
</dbReference>
<dbReference type="SUPFAM" id="SSF53850">
    <property type="entry name" value="Periplasmic binding protein-like II"/>
    <property type="match status" value="1"/>
</dbReference>
<feature type="domain" description="Solute-binding protein family 5" evidence="2">
    <location>
        <begin position="75"/>
        <end position="447"/>
    </location>
</feature>
<feature type="signal peptide" evidence="1">
    <location>
        <begin position="1"/>
        <end position="19"/>
    </location>
</feature>
<dbReference type="PANTHER" id="PTHR30290:SF37">
    <property type="entry name" value="NICKEL-BINDING PERIPLASMIC PROTEIN"/>
    <property type="match status" value="1"/>
</dbReference>
<dbReference type="GO" id="GO:0015833">
    <property type="term" value="P:peptide transport"/>
    <property type="evidence" value="ECO:0007669"/>
    <property type="project" value="TreeGrafter"/>
</dbReference>
<proteinExistence type="predicted"/>
<dbReference type="Proteomes" id="UP000183504">
    <property type="component" value="Unassembled WGS sequence"/>
</dbReference>
<dbReference type="GO" id="GO:0020037">
    <property type="term" value="F:heme binding"/>
    <property type="evidence" value="ECO:0007669"/>
    <property type="project" value="InterPro"/>
</dbReference>
<dbReference type="InterPro" id="IPR039424">
    <property type="entry name" value="SBP_5"/>
</dbReference>
<sequence>MRKKLFLLVVLLLPLFLVACQQNSNSSQQVNEKDKLTMVWGEDFGDVNPHRYNPDQFVIQDMVYEGLVRYGDNGKIEPALAESWDISEDGKTYTFKLRKAKFSDDSDFNAENVKRNFDTVFSEENKKNHTWFDFTNQLESYRVVDEHTFEIKLKQAYSATLYDLSMIRPIRFVADAAFPDGDDTTKDNLKKPIGTGQWVVKDKKANEYITFVRNENYWGEKPKLKEVTVKIIPDPQTRALEFESGNVDLLYGNGVIGLDNFAKYAKDDKYTTDVSQPMSSRLMLLNAKQEIFKDKTVRQAMNHAVDKKSIAKDIFRGTETPADTIFSKSTPHSDANITPYEYDIELAEKMLDQAGWKKGSDGIREKDGKKLSLNVPYISSKATDKDLVEYFQGEWKKIGIDVQLKAMEEDDYWENIKTGDFDLMLTFSWGAPWDPHAWMTALTSPADHGHPENVALEALPSKSEMDSIIKATLVEPDEAKVDEGYKKVLTMLHDEAIYIPITYQSVVSVYRKGELDGMRFAPEENAFPLRYIEKK</sequence>
<keyword evidence="3" id="KW-0449">Lipoprotein</keyword>
<dbReference type="GO" id="GO:0043190">
    <property type="term" value="C:ATP-binding cassette (ABC) transporter complex"/>
    <property type="evidence" value="ECO:0007669"/>
    <property type="project" value="InterPro"/>
</dbReference>
<evidence type="ECO:0000313" key="3">
    <source>
        <dbReference type="EMBL" id="CEL89709.1"/>
    </source>
</evidence>
<dbReference type="NCBIfam" id="TIGR02294">
    <property type="entry name" value="nickel_nikA"/>
    <property type="match status" value="1"/>
</dbReference>
<name>A0A0B7GJ34_STRSA</name>
<keyword evidence="1" id="KW-0732">Signal</keyword>
<evidence type="ECO:0000256" key="1">
    <source>
        <dbReference type="SAM" id="SignalP"/>
    </source>
</evidence>
<dbReference type="AlphaFoldDB" id="A0A0B7GJ34"/>
<accession>A0A0B7GJ34</accession>
<organism evidence="3 4">
    <name type="scientific">Streptococcus sanguinis</name>
    <dbReference type="NCBI Taxonomy" id="1305"/>
    <lineage>
        <taxon>Bacteria</taxon>
        <taxon>Bacillati</taxon>
        <taxon>Bacillota</taxon>
        <taxon>Bacilli</taxon>
        <taxon>Lactobacillales</taxon>
        <taxon>Streptococcaceae</taxon>
        <taxon>Streptococcus</taxon>
    </lineage>
</organism>
<dbReference type="Gene3D" id="3.40.190.10">
    <property type="entry name" value="Periplasmic binding protein-like II"/>
    <property type="match status" value="1"/>
</dbReference>
<dbReference type="PIRSF" id="PIRSF002741">
    <property type="entry name" value="MppA"/>
    <property type="match status" value="1"/>
</dbReference>
<gene>
    <name evidence="3" type="primary">nikA</name>
    <name evidence="3" type="ORF">SSV_0395</name>
</gene>
<dbReference type="GO" id="GO:0030288">
    <property type="term" value="C:outer membrane-bounded periplasmic space"/>
    <property type="evidence" value="ECO:0007669"/>
    <property type="project" value="TreeGrafter"/>
</dbReference>
<dbReference type="InterPro" id="IPR000914">
    <property type="entry name" value="SBP_5_dom"/>
</dbReference>
<dbReference type="GO" id="GO:1904680">
    <property type="term" value="F:peptide transmembrane transporter activity"/>
    <property type="evidence" value="ECO:0007669"/>
    <property type="project" value="TreeGrafter"/>
</dbReference>
<dbReference type="GO" id="GO:0015675">
    <property type="term" value="P:nickel cation transport"/>
    <property type="evidence" value="ECO:0007669"/>
    <property type="project" value="InterPro"/>
</dbReference>
<dbReference type="EMBL" id="CDMW01000001">
    <property type="protein sequence ID" value="CEL89709.1"/>
    <property type="molecule type" value="Genomic_DNA"/>
</dbReference>
<dbReference type="CDD" id="cd08489">
    <property type="entry name" value="PBP2_NikA"/>
    <property type="match status" value="1"/>
</dbReference>
<dbReference type="GO" id="GO:0016151">
    <property type="term" value="F:nickel cation binding"/>
    <property type="evidence" value="ECO:0007669"/>
    <property type="project" value="InterPro"/>
</dbReference>
<protein>
    <submittedName>
        <fullName evidence="3">Nickel ABC transporter solute-binding lipoprotein</fullName>
    </submittedName>
</protein>